<evidence type="ECO:0000313" key="2">
    <source>
        <dbReference type="EMBL" id="RCG16166.1"/>
    </source>
</evidence>
<organism evidence="2 3">
    <name type="scientific">Streptomyces reniochalinae</name>
    <dbReference type="NCBI Taxonomy" id="2250578"/>
    <lineage>
        <taxon>Bacteria</taxon>
        <taxon>Bacillati</taxon>
        <taxon>Actinomycetota</taxon>
        <taxon>Actinomycetes</taxon>
        <taxon>Kitasatosporales</taxon>
        <taxon>Streptomycetaceae</taxon>
        <taxon>Streptomyces</taxon>
    </lineage>
</organism>
<gene>
    <name evidence="2" type="ORF">DQ392_21815</name>
</gene>
<dbReference type="Proteomes" id="UP000253507">
    <property type="component" value="Unassembled WGS sequence"/>
</dbReference>
<dbReference type="EMBL" id="QOIM01000039">
    <property type="protein sequence ID" value="RCG16166.1"/>
    <property type="molecule type" value="Genomic_DNA"/>
</dbReference>
<protein>
    <submittedName>
        <fullName evidence="2">Uncharacterized protein</fullName>
    </submittedName>
</protein>
<accession>A0A367EDL2</accession>
<evidence type="ECO:0000313" key="3">
    <source>
        <dbReference type="Proteomes" id="UP000253507"/>
    </source>
</evidence>
<dbReference type="AlphaFoldDB" id="A0A367EDL2"/>
<sequence length="63" mass="6248">MAASDFPPAEAPRVALREAEDLRGRALSSSSASREQGGSVSDGGLSVCGGNELPDSGDKGLAS</sequence>
<proteinExistence type="predicted"/>
<feature type="region of interest" description="Disordered" evidence="1">
    <location>
        <begin position="20"/>
        <end position="63"/>
    </location>
</feature>
<name>A0A367EDL2_9ACTN</name>
<reference evidence="2 3" key="1">
    <citation type="submission" date="2018-06" db="EMBL/GenBank/DDBJ databases">
        <title>Streptomyces reniochalinae sp. nov. and Streptomyces diacarnus sp. nov. from marine sponges.</title>
        <authorList>
            <person name="Li L."/>
        </authorList>
    </citation>
    <scope>NUCLEOTIDE SEQUENCE [LARGE SCALE GENOMIC DNA]</scope>
    <source>
        <strain evidence="2 3">LHW50302</strain>
    </source>
</reference>
<evidence type="ECO:0000256" key="1">
    <source>
        <dbReference type="SAM" id="MobiDB-lite"/>
    </source>
</evidence>
<keyword evidence="3" id="KW-1185">Reference proteome</keyword>
<comment type="caution">
    <text evidence="2">The sequence shown here is derived from an EMBL/GenBank/DDBJ whole genome shotgun (WGS) entry which is preliminary data.</text>
</comment>
<feature type="compositionally biased region" description="Low complexity" evidence="1">
    <location>
        <begin position="25"/>
        <end position="39"/>
    </location>
</feature>